<sequence length="230" mass="25785">MEDVTLKSMITKRKGRVSVTTGVHYDEDTYTTAMRVLFNIAKSLDILTVKIQLITAAYGAITSTVPRASFGKKEASYWRSLNPQIERVLKEEPSSTTLCSNTFEIRTEDNTLVSIFLRFLRPKCRLVIFCHGIIDLNKIFLQTSFFDSDIVRAARDIFVDVRSGITDDQVTKLQAPTFRINSPYLSAWSINKLILLFGHLVQAQLISSVNPFSNNPTHSSGVDSPFLGLG</sequence>
<protein>
    <submittedName>
        <fullName evidence="1">Uncharacterized protein</fullName>
    </submittedName>
</protein>
<dbReference type="OrthoDB" id="5862011at2759"/>
<accession>A0A016VER1</accession>
<gene>
    <name evidence="1" type="primary">Acey_s0011.g1559</name>
    <name evidence="1" type="ORF">Y032_0011g1559</name>
</gene>
<keyword evidence="2" id="KW-1185">Reference proteome</keyword>
<reference evidence="2" key="1">
    <citation type="journal article" date="2015" name="Nat. Genet.">
        <title>The genome and transcriptome of the zoonotic hookworm Ancylostoma ceylanicum identify infection-specific gene families.</title>
        <authorList>
            <person name="Schwarz E.M."/>
            <person name="Hu Y."/>
            <person name="Antoshechkin I."/>
            <person name="Miller M.M."/>
            <person name="Sternberg P.W."/>
            <person name="Aroian R.V."/>
        </authorList>
    </citation>
    <scope>NUCLEOTIDE SEQUENCE</scope>
    <source>
        <strain evidence="2">HY135</strain>
    </source>
</reference>
<proteinExistence type="predicted"/>
<name>A0A016VER1_9BILA</name>
<evidence type="ECO:0000313" key="1">
    <source>
        <dbReference type="EMBL" id="EYC26099.1"/>
    </source>
</evidence>
<evidence type="ECO:0000313" key="2">
    <source>
        <dbReference type="Proteomes" id="UP000024635"/>
    </source>
</evidence>
<dbReference type="AlphaFoldDB" id="A0A016VER1"/>
<dbReference type="Proteomes" id="UP000024635">
    <property type="component" value="Unassembled WGS sequence"/>
</dbReference>
<comment type="caution">
    <text evidence="1">The sequence shown here is derived from an EMBL/GenBank/DDBJ whole genome shotgun (WGS) entry which is preliminary data.</text>
</comment>
<dbReference type="EMBL" id="JARK01001347">
    <property type="protein sequence ID" value="EYC26099.1"/>
    <property type="molecule type" value="Genomic_DNA"/>
</dbReference>
<organism evidence="1 2">
    <name type="scientific">Ancylostoma ceylanicum</name>
    <dbReference type="NCBI Taxonomy" id="53326"/>
    <lineage>
        <taxon>Eukaryota</taxon>
        <taxon>Metazoa</taxon>
        <taxon>Ecdysozoa</taxon>
        <taxon>Nematoda</taxon>
        <taxon>Chromadorea</taxon>
        <taxon>Rhabditida</taxon>
        <taxon>Rhabditina</taxon>
        <taxon>Rhabditomorpha</taxon>
        <taxon>Strongyloidea</taxon>
        <taxon>Ancylostomatidae</taxon>
        <taxon>Ancylostomatinae</taxon>
        <taxon>Ancylostoma</taxon>
    </lineage>
</organism>